<proteinExistence type="inferred from homology"/>
<reference evidence="7 8" key="1">
    <citation type="submission" date="2016-09" db="EMBL/GenBank/DDBJ databases">
        <title>Genomic evidence for plant-parasitic nematodes as the earliest Wolbachia hosts.</title>
        <authorList>
            <person name="Brown A.M."/>
            <person name="Wasala S.K."/>
            <person name="Howe D.K."/>
            <person name="Peetz A.B."/>
            <person name="Zasada I.A."/>
            <person name="Denver D.R."/>
        </authorList>
    </citation>
    <scope>NUCLEOTIDE SEQUENCE [LARGE SCALE GENOMIC DNA]</scope>
    <source>
        <strain evidence="8">wPpe</strain>
    </source>
</reference>
<name>A0A1E7QKZ8_WOLPI</name>
<comment type="catalytic activity">
    <reaction evidence="3 4">
        <text>5-carboxyamino-1-(5-phospho-D-ribosyl)imidazole + H(+) = 5-amino-1-(5-phospho-D-ribosyl)imidazole-4-carboxylate</text>
        <dbReference type="Rhea" id="RHEA:13193"/>
        <dbReference type="ChEBI" id="CHEBI:15378"/>
        <dbReference type="ChEBI" id="CHEBI:58730"/>
        <dbReference type="ChEBI" id="CHEBI:77657"/>
        <dbReference type="EC" id="5.4.99.18"/>
    </reaction>
</comment>
<dbReference type="UniPathway" id="UPA00074">
    <property type="reaction ID" value="UER00943"/>
</dbReference>
<dbReference type="SUPFAM" id="SSF52255">
    <property type="entry name" value="N5-CAIR mutase (phosphoribosylaminoimidazole carboxylase, PurE)"/>
    <property type="match status" value="1"/>
</dbReference>
<comment type="pathway">
    <text evidence="3 4">Purine metabolism; IMP biosynthesis via de novo pathway; 5-amino-1-(5-phospho-D-ribosyl)imidazole-4-carboxylate from 5-amino-1-(5-phospho-D-ribosyl)imidazole (N5-CAIR route): step 2/2.</text>
</comment>
<comment type="caution">
    <text evidence="7">The sequence shown here is derived from an EMBL/GenBank/DDBJ whole genome shotgun (WGS) entry which is preliminary data.</text>
</comment>
<dbReference type="GO" id="GO:0006189">
    <property type="term" value="P:'de novo' IMP biosynthetic process"/>
    <property type="evidence" value="ECO:0007669"/>
    <property type="project" value="UniProtKB-UniRule"/>
</dbReference>
<dbReference type="NCBIfam" id="TIGR01162">
    <property type="entry name" value="purE"/>
    <property type="match status" value="1"/>
</dbReference>
<comment type="function">
    <text evidence="3 4">Catalyzes the conversion of N5-carboxyaminoimidazole ribonucleotide (N5-CAIR) to 4-carboxy-5-aminoimidazole ribonucleotide (CAIR).</text>
</comment>
<keyword evidence="2 3" id="KW-0413">Isomerase</keyword>
<evidence type="ECO:0000256" key="2">
    <source>
        <dbReference type="ARBA" id="ARBA00023235"/>
    </source>
</evidence>
<dbReference type="EMBL" id="MJMG01000001">
    <property type="protein sequence ID" value="OEY86889.1"/>
    <property type="molecule type" value="Genomic_DNA"/>
</dbReference>
<dbReference type="Pfam" id="PF00731">
    <property type="entry name" value="AIRC"/>
    <property type="match status" value="1"/>
</dbReference>
<dbReference type="HAMAP" id="MF_01929">
    <property type="entry name" value="PurE_classI"/>
    <property type="match status" value="1"/>
</dbReference>
<protein>
    <recommendedName>
        <fullName evidence="3 4">N5-carboxyaminoimidazole ribonucleotide mutase</fullName>
        <shortName evidence="3 4">N5-CAIR mutase</shortName>
        <ecNumber evidence="3 4">5.4.99.18</ecNumber>
    </recommendedName>
    <alternativeName>
        <fullName evidence="3">5-(carboxyamino)imidazole ribonucleotide mutase</fullName>
    </alternativeName>
</protein>
<evidence type="ECO:0000313" key="7">
    <source>
        <dbReference type="EMBL" id="OEY86889.1"/>
    </source>
</evidence>
<dbReference type="Gene3D" id="3.40.50.1970">
    <property type="match status" value="1"/>
</dbReference>
<keyword evidence="1 3" id="KW-0658">Purine biosynthesis</keyword>
<evidence type="ECO:0000259" key="6">
    <source>
        <dbReference type="SMART" id="SM01001"/>
    </source>
</evidence>
<dbReference type="EC" id="5.4.99.18" evidence="3 4"/>
<dbReference type="AlphaFoldDB" id="A0A1E7QKZ8"/>
<dbReference type="RefSeq" id="WP_070064541.1">
    <property type="nucleotide sequence ID" value="NZ_MJMG01000001.1"/>
</dbReference>
<keyword evidence="8" id="KW-1185">Reference proteome</keyword>
<dbReference type="GO" id="GO:0034023">
    <property type="term" value="F:5-(carboxyamino)imidazole ribonucleotide mutase activity"/>
    <property type="evidence" value="ECO:0007669"/>
    <property type="project" value="UniProtKB-UniRule"/>
</dbReference>
<dbReference type="PANTHER" id="PTHR23046:SF2">
    <property type="entry name" value="PHOSPHORIBOSYLAMINOIMIDAZOLE CARBOXYLASE"/>
    <property type="match status" value="1"/>
</dbReference>
<dbReference type="Proteomes" id="UP000175679">
    <property type="component" value="Unassembled WGS sequence"/>
</dbReference>
<sequence>MINKDIAVIMGSESDYSTMIYAANMLKVLEISYDMFIISAHRTPDRLFNFARSAQANGFKVVIAGAGGAAHLPGMVASLTYLPVIGVPIQSKQLNGLDSLLSIVQMPKGVPVATMSIGESGAYNAAIAAASILSISDNNIANKLKRWRDQQTIEVAEKPA</sequence>
<dbReference type="SMART" id="SM01001">
    <property type="entry name" value="AIRC"/>
    <property type="match status" value="1"/>
</dbReference>
<feature type="domain" description="PurE" evidence="6">
    <location>
        <begin position="4"/>
        <end position="155"/>
    </location>
</feature>
<dbReference type="InterPro" id="IPR000031">
    <property type="entry name" value="PurE_dom"/>
</dbReference>
<feature type="binding site" evidence="3 5">
    <location>
        <position position="15"/>
    </location>
    <ligand>
        <name>substrate</name>
    </ligand>
</feature>
<dbReference type="InterPro" id="IPR024694">
    <property type="entry name" value="PurE_prokaryotes"/>
</dbReference>
<dbReference type="InterPro" id="IPR033747">
    <property type="entry name" value="PurE_ClassI"/>
</dbReference>
<organism evidence="7 8">
    <name type="scientific">Wolbachia pipientis</name>
    <dbReference type="NCBI Taxonomy" id="955"/>
    <lineage>
        <taxon>Bacteria</taxon>
        <taxon>Pseudomonadati</taxon>
        <taxon>Pseudomonadota</taxon>
        <taxon>Alphaproteobacteria</taxon>
        <taxon>Rickettsiales</taxon>
        <taxon>Anaplasmataceae</taxon>
        <taxon>Wolbachieae</taxon>
        <taxon>Wolbachia</taxon>
    </lineage>
</organism>
<dbReference type="OrthoDB" id="9791908at2"/>
<dbReference type="PIRSF" id="PIRSF001338">
    <property type="entry name" value="AIR_carboxylase"/>
    <property type="match status" value="1"/>
</dbReference>
<gene>
    <name evidence="3" type="primary">purE</name>
    <name evidence="7" type="ORF">BIY23_00035</name>
</gene>
<accession>A0A1E7QKZ8</accession>
<evidence type="ECO:0000256" key="5">
    <source>
        <dbReference type="PIRSR" id="PIRSR001338-1"/>
    </source>
</evidence>
<evidence type="ECO:0000313" key="8">
    <source>
        <dbReference type="Proteomes" id="UP000175679"/>
    </source>
</evidence>
<feature type="binding site" evidence="3 5">
    <location>
        <position position="12"/>
    </location>
    <ligand>
        <name>substrate</name>
    </ligand>
</feature>
<evidence type="ECO:0000256" key="3">
    <source>
        <dbReference type="HAMAP-Rule" id="MF_01929"/>
    </source>
</evidence>
<evidence type="ECO:0000256" key="1">
    <source>
        <dbReference type="ARBA" id="ARBA00022755"/>
    </source>
</evidence>
<evidence type="ECO:0000256" key="4">
    <source>
        <dbReference type="PIRNR" id="PIRNR001338"/>
    </source>
</evidence>
<feature type="binding site" evidence="3 5">
    <location>
        <position position="42"/>
    </location>
    <ligand>
        <name>substrate</name>
    </ligand>
</feature>
<dbReference type="PANTHER" id="PTHR23046">
    <property type="entry name" value="PHOSPHORIBOSYLAMINOIMIDAZOLE CARBOXYLASE CATALYTIC SUBUNIT"/>
    <property type="match status" value="1"/>
</dbReference>
<comment type="similarity">
    <text evidence="3">Belongs to the AIR carboxylase family. Class I subfamily.</text>
</comment>